<dbReference type="Gene3D" id="1.10.510.10">
    <property type="entry name" value="Transferase(Phosphotransferase) domain 1"/>
    <property type="match status" value="1"/>
</dbReference>
<dbReference type="EMBL" id="BAAALX010000041">
    <property type="protein sequence ID" value="GAA1527977.1"/>
    <property type="molecule type" value="Genomic_DNA"/>
</dbReference>
<feature type="compositionally biased region" description="Basic and acidic residues" evidence="1">
    <location>
        <begin position="455"/>
        <end position="482"/>
    </location>
</feature>
<feature type="compositionally biased region" description="Basic and acidic residues" evidence="1">
    <location>
        <begin position="610"/>
        <end position="630"/>
    </location>
</feature>
<feature type="compositionally biased region" description="Basic and acidic residues" evidence="1">
    <location>
        <begin position="406"/>
        <end position="421"/>
    </location>
</feature>
<protein>
    <recommendedName>
        <fullName evidence="5">Virulence factor MviN</fullName>
    </recommendedName>
</protein>
<keyword evidence="2" id="KW-0472">Membrane</keyword>
<evidence type="ECO:0008006" key="5">
    <source>
        <dbReference type="Google" id="ProtNLM"/>
    </source>
</evidence>
<comment type="caution">
    <text evidence="3">The sequence shown here is derived from an EMBL/GenBank/DDBJ whole genome shotgun (WGS) entry which is preliminary data.</text>
</comment>
<keyword evidence="4" id="KW-1185">Reference proteome</keyword>
<feature type="compositionally biased region" description="Polar residues" evidence="1">
    <location>
        <begin position="598"/>
        <end position="609"/>
    </location>
</feature>
<proteinExistence type="predicted"/>
<feature type="region of interest" description="Disordered" evidence="1">
    <location>
        <begin position="593"/>
        <end position="656"/>
    </location>
</feature>
<feature type="compositionally biased region" description="Basic and acidic residues" evidence="1">
    <location>
        <begin position="494"/>
        <end position="508"/>
    </location>
</feature>
<keyword evidence="2" id="KW-1133">Transmembrane helix</keyword>
<feature type="compositionally biased region" description="Gly residues" evidence="1">
    <location>
        <begin position="531"/>
        <end position="555"/>
    </location>
</feature>
<keyword evidence="2" id="KW-0812">Transmembrane</keyword>
<feature type="compositionally biased region" description="Low complexity" evidence="1">
    <location>
        <begin position="437"/>
        <end position="452"/>
    </location>
</feature>
<accession>A0ABN2AWQ3</accession>
<sequence length="761" mass="81074">MLILVADADGSNDVLEAARRVSILGDPRIAPTLDVGHSNGLDYIVIKRIAVTPFNQILPRSPLPVDAACALIGEVGSALVTSARRGLFHMFLRPSLVGLTSKGAVVIAGIGIDAALALDTGLVEQEDYTPTKASRRDALALVQLFYTALTGYWPGEEAFDGIPPAEKENARIARAQALNPDVPDKLDDFVSGIITGSDPGPGSVAEVLGYIDKWDPELLRYVNRAPVAENENLFDQSPRSFDEATSLPAPRSKTIGPGPGGSTSASEDQVQAALVRIGITRPGTRGLAAGVVGSTTGRYADRMQMREASSFPIAKEQLDSAAQDWEEWQPEQTYSEYSEYAEHEYDENLTTPIMSREDDSDPDTQALEIVPENDDEGDENDTRVIMDGEDEDDGSWFLGGMFETNEQQREHQRREYERERRIAKAKEDEARRRLAAFEASSAARQQEANAAAPPKEMRRLSPDYVDEPRAGDDRNTGGESRAEAAGSSSSVRPAECKAGKPRQQHSDSTDVAQAASAKNRNKAAGAAGAAGVAGAGGAGGSAASGGAGSGSGGTGPDERDPAATRKPFLWLVLGLAVVAAIVLGIVIIGFNSGDEESTPVSETSAASEQPTKKEEKSTPKADPPKIKTVESLDPEGDGSEHDSETENVIPKTEGSWNTDRYNSASFGNLKSGVGLLFEFEDETTMSKVKVASGNSGGKFEIRDGEDPEDAKVIGEGVFDADGAVTVEFDEEVETDKLILWVTELPQTDGGYKATISSVKFF</sequence>
<feature type="region of interest" description="Disordered" evidence="1">
    <location>
        <begin position="401"/>
        <end position="421"/>
    </location>
</feature>
<reference evidence="3 4" key="1">
    <citation type="journal article" date="2019" name="Int. J. Syst. Evol. Microbiol.">
        <title>The Global Catalogue of Microorganisms (GCM) 10K type strain sequencing project: providing services to taxonomists for standard genome sequencing and annotation.</title>
        <authorList>
            <consortium name="The Broad Institute Genomics Platform"/>
            <consortium name="The Broad Institute Genome Sequencing Center for Infectious Disease"/>
            <person name="Wu L."/>
            <person name="Ma J."/>
        </authorList>
    </citation>
    <scope>NUCLEOTIDE SEQUENCE [LARGE SCALE GENOMIC DNA]</scope>
    <source>
        <strain evidence="3 4">JCM 13318</strain>
    </source>
</reference>
<name>A0ABN2AWQ3_9MICO</name>
<evidence type="ECO:0000313" key="3">
    <source>
        <dbReference type="EMBL" id="GAA1527977.1"/>
    </source>
</evidence>
<organism evidence="3 4">
    <name type="scientific">Brevibacterium permense</name>
    <dbReference type="NCBI Taxonomy" id="234834"/>
    <lineage>
        <taxon>Bacteria</taxon>
        <taxon>Bacillati</taxon>
        <taxon>Actinomycetota</taxon>
        <taxon>Actinomycetes</taxon>
        <taxon>Micrococcales</taxon>
        <taxon>Brevibacteriaceae</taxon>
        <taxon>Brevibacterium</taxon>
    </lineage>
</organism>
<evidence type="ECO:0000256" key="1">
    <source>
        <dbReference type="SAM" id="MobiDB-lite"/>
    </source>
</evidence>
<gene>
    <name evidence="3" type="ORF">GCM10009690_33420</name>
</gene>
<evidence type="ECO:0000256" key="2">
    <source>
        <dbReference type="SAM" id="Phobius"/>
    </source>
</evidence>
<feature type="transmembrane region" description="Helical" evidence="2">
    <location>
        <begin position="568"/>
        <end position="590"/>
    </location>
</feature>
<feature type="region of interest" description="Disordered" evidence="1">
    <location>
        <begin position="233"/>
        <end position="267"/>
    </location>
</feature>
<dbReference type="Proteomes" id="UP001500177">
    <property type="component" value="Unassembled WGS sequence"/>
</dbReference>
<evidence type="ECO:0000313" key="4">
    <source>
        <dbReference type="Proteomes" id="UP001500177"/>
    </source>
</evidence>
<feature type="region of interest" description="Disordered" evidence="1">
    <location>
        <begin position="437"/>
        <end position="561"/>
    </location>
</feature>